<dbReference type="Proteomes" id="UP001180724">
    <property type="component" value="Unassembled WGS sequence"/>
</dbReference>
<dbReference type="RefSeq" id="WP_311573317.1">
    <property type="nucleotide sequence ID" value="NZ_JAVRFH010000014.1"/>
</dbReference>
<evidence type="ECO:0000313" key="1">
    <source>
        <dbReference type="EMBL" id="MDT0611828.1"/>
    </source>
</evidence>
<name>A0ABU3ANQ6_9ACTN</name>
<keyword evidence="2" id="KW-1185">Reference proteome</keyword>
<dbReference type="SUPFAM" id="SSF48576">
    <property type="entry name" value="Terpenoid synthases"/>
    <property type="match status" value="1"/>
</dbReference>
<dbReference type="EMBL" id="JAVRFH010000014">
    <property type="protein sequence ID" value="MDT0611828.1"/>
    <property type="molecule type" value="Genomic_DNA"/>
</dbReference>
<dbReference type="InterPro" id="IPR002060">
    <property type="entry name" value="Squ/phyt_synthse"/>
</dbReference>
<accession>A0ABU3ANQ6</accession>
<dbReference type="Pfam" id="PF00494">
    <property type="entry name" value="SQS_PSY"/>
    <property type="match status" value="1"/>
</dbReference>
<proteinExistence type="predicted"/>
<protein>
    <submittedName>
        <fullName evidence="1">Squalene/phytoene synthase family protein</fullName>
    </submittedName>
</protein>
<sequence length="341" mass="38402">MTAKEIRAAGLTDPHLSVVYAACDAFLRKRNSAAYPAARLLLAPDKRPYWDAILAFSTYVDDLIDDPEWPVAERTARAEAYERNVFSLMAGDDPWADGTASGQSRTGRHLAHAFSHFVRTWNIPADSVRTFMTTIRTDLEVAQYPSFTDLERYIHGVCVQGVLWGNALLMPGGRREPEAERKAAAASFGLQLTDYLRDLAEDLGDGRLYLPLEDLTAFGLSRDEVDWAAQRARMTPKLRELVRFEVERADRYFTEAADWWRLVDPPARELPRQYVRLGRFSLERIIRSDYDLFRTPPRAHVVCGASSGASFSLGLTLVTAQRLATALRPRDACRPLPDAQP</sequence>
<evidence type="ECO:0000313" key="2">
    <source>
        <dbReference type="Proteomes" id="UP001180724"/>
    </source>
</evidence>
<reference evidence="1" key="1">
    <citation type="submission" date="2024-05" db="EMBL/GenBank/DDBJ databases">
        <title>30 novel species of actinomycetes from the DSMZ collection.</title>
        <authorList>
            <person name="Nouioui I."/>
        </authorList>
    </citation>
    <scope>NUCLEOTIDE SEQUENCE</scope>
    <source>
        <strain evidence="1">DSM 40712</strain>
    </source>
</reference>
<dbReference type="PANTHER" id="PTHR31480">
    <property type="entry name" value="BIFUNCTIONAL LYCOPENE CYCLASE/PHYTOENE SYNTHASE"/>
    <property type="match status" value="1"/>
</dbReference>
<organism evidence="1 2">
    <name type="scientific">Streptomyces lancefieldiae</name>
    <dbReference type="NCBI Taxonomy" id="3075520"/>
    <lineage>
        <taxon>Bacteria</taxon>
        <taxon>Bacillati</taxon>
        <taxon>Actinomycetota</taxon>
        <taxon>Actinomycetes</taxon>
        <taxon>Kitasatosporales</taxon>
        <taxon>Streptomycetaceae</taxon>
        <taxon>Streptomyces</taxon>
    </lineage>
</organism>
<dbReference type="InterPro" id="IPR008949">
    <property type="entry name" value="Isoprenoid_synthase_dom_sf"/>
</dbReference>
<comment type="caution">
    <text evidence="1">The sequence shown here is derived from an EMBL/GenBank/DDBJ whole genome shotgun (WGS) entry which is preliminary data.</text>
</comment>
<dbReference type="Gene3D" id="1.10.600.10">
    <property type="entry name" value="Farnesyl Diphosphate Synthase"/>
    <property type="match status" value="1"/>
</dbReference>
<gene>
    <name evidence="1" type="ORF">RM812_16540</name>
</gene>